<dbReference type="CDD" id="cd00570">
    <property type="entry name" value="GST_N_family"/>
    <property type="match status" value="1"/>
</dbReference>
<dbReference type="InterPro" id="IPR036282">
    <property type="entry name" value="Glutathione-S-Trfase_C_sf"/>
</dbReference>
<evidence type="ECO:0000259" key="1">
    <source>
        <dbReference type="PROSITE" id="PS50404"/>
    </source>
</evidence>
<dbReference type="InterPro" id="IPR004045">
    <property type="entry name" value="Glutathione_S-Trfase_N"/>
</dbReference>
<dbReference type="PANTHER" id="PTHR43968">
    <property type="match status" value="1"/>
</dbReference>
<dbReference type="Pfam" id="PF13417">
    <property type="entry name" value="GST_N_3"/>
    <property type="match status" value="1"/>
</dbReference>
<dbReference type="AlphaFoldDB" id="A0A838XTA9"/>
<keyword evidence="3" id="KW-0808">Transferase</keyword>
<dbReference type="PROSITE" id="PS50404">
    <property type="entry name" value="GST_NTER"/>
    <property type="match status" value="1"/>
</dbReference>
<keyword evidence="4" id="KW-1185">Reference proteome</keyword>
<dbReference type="RefSeq" id="WP_181761825.1">
    <property type="nucleotide sequence ID" value="NZ_BMCR01000005.1"/>
</dbReference>
<sequence>MLTLYSHPMSPCAQKVRLTLAEKGLAHEIRQIDLPGKENLQPWYLKLNPAGVVPTLADGDHVIRESSLICEYLDEAYPEAGRVLRSPAAHLRADMRLWMKHVDTALHPSCGALQWPLVMRPRLLAMPEEKARALIEQVVEAPRRERQKRLYAQGLDAPDVAAAVATYRATILRMEAMLAAGDWLQGDDFGLSDIVVAPYFQTLVQFCWTDLFRRDCPRVTDWLGRMQARESWRQGIDAEIDGEKRAELARIGTEAWPSLTRHLAR</sequence>
<dbReference type="InterPro" id="IPR050983">
    <property type="entry name" value="GST_Omega/HSP26"/>
</dbReference>
<dbReference type="SFLD" id="SFLDG00358">
    <property type="entry name" value="Main_(cytGST)"/>
    <property type="match status" value="1"/>
</dbReference>
<dbReference type="SUPFAM" id="SSF52833">
    <property type="entry name" value="Thioredoxin-like"/>
    <property type="match status" value="1"/>
</dbReference>
<comment type="caution">
    <text evidence="3">The sequence shown here is derived from an EMBL/GenBank/DDBJ whole genome shotgun (WGS) entry which is preliminary data.</text>
</comment>
<dbReference type="PANTHER" id="PTHR43968:SF6">
    <property type="entry name" value="GLUTATHIONE S-TRANSFERASE OMEGA"/>
    <property type="match status" value="1"/>
</dbReference>
<dbReference type="InterPro" id="IPR010987">
    <property type="entry name" value="Glutathione-S-Trfase_C-like"/>
</dbReference>
<dbReference type="GO" id="GO:0005737">
    <property type="term" value="C:cytoplasm"/>
    <property type="evidence" value="ECO:0007669"/>
    <property type="project" value="TreeGrafter"/>
</dbReference>
<evidence type="ECO:0000313" key="4">
    <source>
        <dbReference type="Proteomes" id="UP000559404"/>
    </source>
</evidence>
<reference evidence="3 4" key="2">
    <citation type="submission" date="2020-08" db="EMBL/GenBank/DDBJ databases">
        <title>Stappia taiwanensis sp. nov., isolated from a coastal thermal spring.</title>
        <authorList>
            <person name="Kampfer P."/>
        </authorList>
    </citation>
    <scope>NUCLEOTIDE SEQUENCE [LARGE SCALE GENOMIC DNA]</scope>
    <source>
        <strain evidence="3 4">DSM 23284</strain>
    </source>
</reference>
<dbReference type="EMBL" id="JACEON010000021">
    <property type="protein sequence ID" value="MBA4613632.1"/>
    <property type="molecule type" value="Genomic_DNA"/>
</dbReference>
<evidence type="ECO:0000313" key="3">
    <source>
        <dbReference type="EMBL" id="MBA4613632.1"/>
    </source>
</evidence>
<protein>
    <submittedName>
        <fullName evidence="3">Glutathione S-transferase family protein</fullName>
    </submittedName>
</protein>
<dbReference type="SFLD" id="SFLDS00019">
    <property type="entry name" value="Glutathione_Transferase_(cytos"/>
    <property type="match status" value="1"/>
</dbReference>
<dbReference type="Gene3D" id="3.40.30.10">
    <property type="entry name" value="Glutaredoxin"/>
    <property type="match status" value="1"/>
</dbReference>
<dbReference type="GO" id="GO:0016740">
    <property type="term" value="F:transferase activity"/>
    <property type="evidence" value="ECO:0007669"/>
    <property type="project" value="UniProtKB-KW"/>
</dbReference>
<dbReference type="PROSITE" id="PS50405">
    <property type="entry name" value="GST_CTER"/>
    <property type="match status" value="1"/>
</dbReference>
<proteinExistence type="predicted"/>
<feature type="domain" description="GST C-terminal" evidence="2">
    <location>
        <begin position="128"/>
        <end position="248"/>
    </location>
</feature>
<dbReference type="InterPro" id="IPR040079">
    <property type="entry name" value="Glutathione_S-Trfase"/>
</dbReference>
<evidence type="ECO:0000259" key="2">
    <source>
        <dbReference type="PROSITE" id="PS50405"/>
    </source>
</evidence>
<organism evidence="3 4">
    <name type="scientific">Stappia taiwanensis</name>
    <dbReference type="NCBI Taxonomy" id="992267"/>
    <lineage>
        <taxon>Bacteria</taxon>
        <taxon>Pseudomonadati</taxon>
        <taxon>Pseudomonadota</taxon>
        <taxon>Alphaproteobacteria</taxon>
        <taxon>Hyphomicrobiales</taxon>
        <taxon>Stappiaceae</taxon>
        <taxon>Stappia</taxon>
    </lineage>
</organism>
<name>A0A838XTA9_9HYPH</name>
<accession>A0A838XTA9</accession>
<dbReference type="InterPro" id="IPR036249">
    <property type="entry name" value="Thioredoxin-like_sf"/>
</dbReference>
<dbReference type="Gene3D" id="1.20.1050.10">
    <property type="match status" value="1"/>
</dbReference>
<dbReference type="SUPFAM" id="SSF47616">
    <property type="entry name" value="GST C-terminal domain-like"/>
    <property type="match status" value="1"/>
</dbReference>
<feature type="domain" description="GST N-terminal" evidence="1">
    <location>
        <begin position="1"/>
        <end position="81"/>
    </location>
</feature>
<reference evidence="3 4" key="1">
    <citation type="submission" date="2020-07" db="EMBL/GenBank/DDBJ databases">
        <authorList>
            <person name="Li M."/>
        </authorList>
    </citation>
    <scope>NUCLEOTIDE SEQUENCE [LARGE SCALE GENOMIC DNA]</scope>
    <source>
        <strain evidence="3 4">DSM 23284</strain>
    </source>
</reference>
<gene>
    <name evidence="3" type="ORF">H1W37_18395</name>
</gene>
<dbReference type="Proteomes" id="UP000559404">
    <property type="component" value="Unassembled WGS sequence"/>
</dbReference>